<dbReference type="InterPro" id="IPR013630">
    <property type="entry name" value="Methyltransf_Zn-bd_dom_put"/>
</dbReference>
<proteinExistence type="predicted"/>
<organism evidence="3 4">
    <name type="scientific">Pseudoalteromonas obscura</name>
    <dbReference type="NCBI Taxonomy" id="3048491"/>
    <lineage>
        <taxon>Bacteria</taxon>
        <taxon>Pseudomonadati</taxon>
        <taxon>Pseudomonadota</taxon>
        <taxon>Gammaproteobacteria</taxon>
        <taxon>Alteromonadales</taxon>
        <taxon>Pseudoalteromonadaceae</taxon>
        <taxon>Pseudoalteromonas</taxon>
    </lineage>
</organism>
<evidence type="ECO:0000259" key="2">
    <source>
        <dbReference type="Pfam" id="PF08484"/>
    </source>
</evidence>
<evidence type="ECO:0000259" key="1">
    <source>
        <dbReference type="Pfam" id="PF08421"/>
    </source>
</evidence>
<feature type="domain" description="C-methyltransferase" evidence="2">
    <location>
        <begin position="259"/>
        <end position="415"/>
    </location>
</feature>
<dbReference type="Gene3D" id="6.10.250.3100">
    <property type="match status" value="1"/>
</dbReference>
<dbReference type="EC" id="2.1.1.-" evidence="3"/>
<keyword evidence="3" id="KW-0489">Methyltransferase</keyword>
<dbReference type="Proteomes" id="UP001231915">
    <property type="component" value="Unassembled WGS sequence"/>
</dbReference>
<gene>
    <name evidence="3" type="ORF">QNM18_25565</name>
</gene>
<dbReference type="InterPro" id="IPR013691">
    <property type="entry name" value="MeTrfase_14"/>
</dbReference>
<dbReference type="PANTHER" id="PTHR43861">
    <property type="entry name" value="TRANS-ACONITATE 2-METHYLTRANSFERASE-RELATED"/>
    <property type="match status" value="1"/>
</dbReference>
<dbReference type="Pfam" id="PF08421">
    <property type="entry name" value="Methyltransf_13"/>
    <property type="match status" value="1"/>
</dbReference>
<dbReference type="InterPro" id="IPR038576">
    <property type="entry name" value="Methyltransf_Zn-bd_dom_put_sf"/>
</dbReference>
<keyword evidence="3" id="KW-0808">Transferase</keyword>
<feature type="domain" description="Methyltransferase putative zinc binding" evidence="1">
    <location>
        <begin position="19"/>
        <end position="78"/>
    </location>
</feature>
<dbReference type="RefSeq" id="WP_284138812.1">
    <property type="nucleotide sequence ID" value="NZ_JASJUT010000018.1"/>
</dbReference>
<dbReference type="Gene3D" id="3.40.50.150">
    <property type="entry name" value="Vaccinia Virus protein VP39"/>
    <property type="match status" value="1"/>
</dbReference>
<dbReference type="PANTHER" id="PTHR43861:SF5">
    <property type="entry name" value="BLL5978 PROTEIN"/>
    <property type="match status" value="1"/>
</dbReference>
<name>A0ABT7ETQ6_9GAMM</name>
<dbReference type="Gene3D" id="3.40.50.720">
    <property type="entry name" value="NAD(P)-binding Rossmann-like Domain"/>
    <property type="match status" value="1"/>
</dbReference>
<keyword evidence="4" id="KW-1185">Reference proteome</keyword>
<evidence type="ECO:0000313" key="4">
    <source>
        <dbReference type="Proteomes" id="UP001231915"/>
    </source>
</evidence>
<reference evidence="3 4" key="1">
    <citation type="submission" date="2023-05" db="EMBL/GenBank/DDBJ databases">
        <title>Pseudoalteromonas ardens sp. nov., Pseudoalteromonas obscura sp. nov., and Pseudoalteromonas umbrosa sp. nov., isolated from the coral Montipora capitata.</title>
        <authorList>
            <person name="Thomas E.M."/>
            <person name="Smith E.M."/>
            <person name="Papke E."/>
            <person name="Shlafstein M.D."/>
            <person name="Oline D.K."/>
            <person name="Videau P."/>
            <person name="Saw J.H."/>
            <person name="Strangman W.K."/>
            <person name="Ushijima B."/>
        </authorList>
    </citation>
    <scope>NUCLEOTIDE SEQUENCE [LARGE SCALE GENOMIC DNA]</scope>
    <source>
        <strain evidence="3 4">P94</strain>
    </source>
</reference>
<comment type="caution">
    <text evidence="3">The sequence shown here is derived from an EMBL/GenBank/DDBJ whole genome shotgun (WGS) entry which is preliminary data.</text>
</comment>
<dbReference type="GO" id="GO:0008168">
    <property type="term" value="F:methyltransferase activity"/>
    <property type="evidence" value="ECO:0007669"/>
    <property type="project" value="UniProtKB-KW"/>
</dbReference>
<dbReference type="Pfam" id="PF13489">
    <property type="entry name" value="Methyltransf_23"/>
    <property type="match status" value="1"/>
</dbReference>
<sequence>MNQCLEQESNRHYQHRNNCRLCLSTDIPLAIPFAPTPIAEKYVSDPKGVKTPLFPVHLYMCNNCGHVQILDVIDPEYLWADYTYHSGQTQGIIDHFNDVSQQILSNFGPFNKKFVIDVGSNDGTFLKCFKSQGFKVLGIDPATEIAAKATSEGVETIADLMTEARGQQIQSEYGQADLVTAFNVFAHADEMIDLLKGIVKVLDKDGLFVFEVSYLKDIIDKMLIGTIFHEHLCNHSLKPMIAFLAAQGLEVFDVEHVSIQGGSIIGFAQHKNGPREIKPSVAAMVDAEDKAMLHELATMEQFVSRFDAMKQQVREAVQNTLDKGGVVAGYGAARSGPMLLTQYEIGSDVSEVYDDHKQKVGLFTPGDLIQVKPTQTINETQPELTVILAWIHAKAIVRKHEDYLQNGGQFLTLTPTVQLINKDNYANFIA</sequence>
<protein>
    <submittedName>
        <fullName evidence="3">Class I SAM-dependent methyltransferase</fullName>
        <ecNumber evidence="3">2.1.1.-</ecNumber>
    </submittedName>
</protein>
<dbReference type="EMBL" id="JASJUT010000018">
    <property type="protein sequence ID" value="MDK2598427.1"/>
    <property type="molecule type" value="Genomic_DNA"/>
</dbReference>
<evidence type="ECO:0000313" key="3">
    <source>
        <dbReference type="EMBL" id="MDK2598427.1"/>
    </source>
</evidence>
<dbReference type="InterPro" id="IPR029063">
    <property type="entry name" value="SAM-dependent_MTases_sf"/>
</dbReference>
<accession>A0ABT7ETQ6</accession>
<dbReference type="Gene3D" id="6.20.50.110">
    <property type="entry name" value="Methyltransferase, zinc-binding domain"/>
    <property type="match status" value="1"/>
</dbReference>
<dbReference type="Pfam" id="PF08484">
    <property type="entry name" value="Methyltransf_14"/>
    <property type="match status" value="1"/>
</dbReference>
<dbReference type="GO" id="GO:0032259">
    <property type="term" value="P:methylation"/>
    <property type="evidence" value="ECO:0007669"/>
    <property type="project" value="UniProtKB-KW"/>
</dbReference>
<dbReference type="SUPFAM" id="SSF53335">
    <property type="entry name" value="S-adenosyl-L-methionine-dependent methyltransferases"/>
    <property type="match status" value="1"/>
</dbReference>